<gene>
    <name evidence="5" type="ORF">GS597_02100</name>
</gene>
<dbReference type="Proteomes" id="UP000607397">
    <property type="component" value="Unassembled WGS sequence"/>
</dbReference>
<dbReference type="PROSITE" id="PS51202">
    <property type="entry name" value="RCK_C"/>
    <property type="match status" value="1"/>
</dbReference>
<evidence type="ECO:0000256" key="2">
    <source>
        <dbReference type="ARBA" id="ARBA00023065"/>
    </source>
</evidence>
<feature type="domain" description="RCK N-terminal" evidence="3">
    <location>
        <begin position="1"/>
        <end position="116"/>
    </location>
</feature>
<evidence type="ECO:0000259" key="4">
    <source>
        <dbReference type="PROSITE" id="PS51202"/>
    </source>
</evidence>
<dbReference type="InterPro" id="IPR050721">
    <property type="entry name" value="Trk_Ktr_HKT_K-transport"/>
</dbReference>
<dbReference type="EMBL" id="WVIC01000003">
    <property type="protein sequence ID" value="NCJ05324.1"/>
    <property type="molecule type" value="Genomic_DNA"/>
</dbReference>
<dbReference type="GO" id="GO:0006813">
    <property type="term" value="P:potassium ion transport"/>
    <property type="evidence" value="ECO:0007669"/>
    <property type="project" value="InterPro"/>
</dbReference>
<dbReference type="Pfam" id="PF02254">
    <property type="entry name" value="TrkA_N"/>
    <property type="match status" value="1"/>
</dbReference>
<dbReference type="InterPro" id="IPR036291">
    <property type="entry name" value="NAD(P)-bd_dom_sf"/>
</dbReference>
<organism evidence="5 6">
    <name type="scientific">Petrachloros mirabilis ULC683</name>
    <dbReference type="NCBI Taxonomy" id="2781853"/>
    <lineage>
        <taxon>Bacteria</taxon>
        <taxon>Bacillati</taxon>
        <taxon>Cyanobacteriota</taxon>
        <taxon>Cyanophyceae</taxon>
        <taxon>Synechococcales</taxon>
        <taxon>Petrachlorosaceae</taxon>
        <taxon>Petrachloros</taxon>
        <taxon>Petrachloros mirabilis</taxon>
    </lineage>
</organism>
<dbReference type="InterPro" id="IPR003148">
    <property type="entry name" value="RCK_N"/>
</dbReference>
<comment type="caution">
    <text evidence="5">The sequence shown here is derived from an EMBL/GenBank/DDBJ whole genome shotgun (WGS) entry which is preliminary data.</text>
</comment>
<sequence>MYVLIGGAGMMGLGLAQQLLKLGHTVAIIDIDPLACRFAREKIGVMAFEGSAVSTIVLLEAGIRQANAVVAALRDDALNLALITLSRSYGISHIVVRMRDREFLEAYRLAQASHIISTVDLAVATMANAIEYPQVESMMHFEQGQVEVLKLPVPGDCYVASRTVAEIAQDSRFPSSSLIIGYQRHASASLEIPNGKTVLEAGSTILVVTRTEQVHQMVDYLGIQASHLPTLEVSHPNL</sequence>
<name>A0A8K2AGV2_9CYAN</name>
<reference evidence="5" key="1">
    <citation type="submission" date="2019-12" db="EMBL/GenBank/DDBJ databases">
        <title>High-Quality draft genome sequences of three cyanobacteria isolated from the limestone walls of the Old Cathedral of Coimbra.</title>
        <authorList>
            <person name="Tiago I."/>
            <person name="Soares F."/>
            <person name="Portugal A."/>
        </authorList>
    </citation>
    <scope>NUCLEOTIDE SEQUENCE [LARGE SCALE GENOMIC DNA]</scope>
    <source>
        <strain evidence="5">C</strain>
    </source>
</reference>
<dbReference type="InterPro" id="IPR006037">
    <property type="entry name" value="RCK_C"/>
</dbReference>
<dbReference type="SUPFAM" id="SSF51735">
    <property type="entry name" value="NAD(P)-binding Rossmann-fold domains"/>
    <property type="match status" value="1"/>
</dbReference>
<evidence type="ECO:0000313" key="5">
    <source>
        <dbReference type="EMBL" id="NCJ05324.1"/>
    </source>
</evidence>
<keyword evidence="2" id="KW-0406">Ion transport</keyword>
<dbReference type="Gene3D" id="3.40.50.720">
    <property type="entry name" value="NAD(P)-binding Rossmann-like Domain"/>
    <property type="match status" value="1"/>
</dbReference>
<dbReference type="Pfam" id="PF02080">
    <property type="entry name" value="TrkA_C"/>
    <property type="match status" value="1"/>
</dbReference>
<protein>
    <submittedName>
        <fullName evidence="5">TrkA family potassium uptake protein</fullName>
    </submittedName>
</protein>
<dbReference type="SUPFAM" id="SSF116726">
    <property type="entry name" value="TrkA C-terminal domain-like"/>
    <property type="match status" value="1"/>
</dbReference>
<dbReference type="PANTHER" id="PTHR43833:SF5">
    <property type="entry name" value="TRK SYSTEM POTASSIUM UPTAKE PROTEIN TRKA"/>
    <property type="match status" value="1"/>
</dbReference>
<keyword evidence="6" id="KW-1185">Reference proteome</keyword>
<evidence type="ECO:0000256" key="1">
    <source>
        <dbReference type="ARBA" id="ARBA00022448"/>
    </source>
</evidence>
<dbReference type="Gene3D" id="3.30.70.1450">
    <property type="entry name" value="Regulator of K+ conductance, C-terminal domain"/>
    <property type="match status" value="1"/>
</dbReference>
<evidence type="ECO:0000259" key="3">
    <source>
        <dbReference type="PROSITE" id="PS51201"/>
    </source>
</evidence>
<proteinExistence type="predicted"/>
<dbReference type="PROSITE" id="PS51201">
    <property type="entry name" value="RCK_N"/>
    <property type="match status" value="1"/>
</dbReference>
<dbReference type="AlphaFoldDB" id="A0A8K2AGV2"/>
<dbReference type="PANTHER" id="PTHR43833">
    <property type="entry name" value="POTASSIUM CHANNEL PROTEIN 2-RELATED-RELATED"/>
    <property type="match status" value="1"/>
</dbReference>
<accession>A0A8K2AGV2</accession>
<dbReference type="RefSeq" id="WP_161823805.1">
    <property type="nucleotide sequence ID" value="NZ_WVIC01000003.1"/>
</dbReference>
<evidence type="ECO:0000313" key="6">
    <source>
        <dbReference type="Proteomes" id="UP000607397"/>
    </source>
</evidence>
<feature type="domain" description="RCK C-terminal" evidence="4">
    <location>
        <begin position="136"/>
        <end position="223"/>
    </location>
</feature>
<keyword evidence="1" id="KW-0813">Transport</keyword>
<dbReference type="GO" id="GO:0008324">
    <property type="term" value="F:monoatomic cation transmembrane transporter activity"/>
    <property type="evidence" value="ECO:0007669"/>
    <property type="project" value="InterPro"/>
</dbReference>
<dbReference type="InterPro" id="IPR036721">
    <property type="entry name" value="RCK_C_sf"/>
</dbReference>